<dbReference type="SUPFAM" id="SSF48726">
    <property type="entry name" value="Immunoglobulin"/>
    <property type="match status" value="1"/>
</dbReference>
<dbReference type="AlphaFoldDB" id="A0A9N9SKF8"/>
<keyword evidence="2" id="KW-1185">Reference proteome</keyword>
<evidence type="ECO:0000313" key="2">
    <source>
        <dbReference type="Proteomes" id="UP001153737"/>
    </source>
</evidence>
<evidence type="ECO:0008006" key="3">
    <source>
        <dbReference type="Google" id="ProtNLM"/>
    </source>
</evidence>
<gene>
    <name evidence="1" type="ORF">PHAECO_LOCUS12867</name>
</gene>
<proteinExistence type="predicted"/>
<protein>
    <recommendedName>
        <fullName evidence="3">Ig-like domain-containing protein</fullName>
    </recommendedName>
</protein>
<dbReference type="OrthoDB" id="10012075at2759"/>
<dbReference type="Gene3D" id="2.60.40.10">
    <property type="entry name" value="Immunoglobulins"/>
    <property type="match status" value="1"/>
</dbReference>
<name>A0A9N9SKF8_PHACE</name>
<dbReference type="Proteomes" id="UP001153737">
    <property type="component" value="Chromosome 9"/>
</dbReference>
<evidence type="ECO:0000313" key="1">
    <source>
        <dbReference type="EMBL" id="CAG9825632.1"/>
    </source>
</evidence>
<sequence length="201" mass="23039">MCLRPTRYMSTPDYLCTWNQLMVDVCLIQKKVQEAEIVKAGLCSAEISRDHQRDPCKEEILSKYAIREDRSGYKVFMWLVIKSFSSSDIGTYNCVSTNSLGRAEGTLRLYGNKHILYGVDTYPTEVETSDCNSVFMERVLIGWKQDCCWKRPLLGSSGVGPFRYFVFGSKSDGEPFGHKILIILVILVRDYFCRPFLLILV</sequence>
<accession>A0A9N9SKF8</accession>
<dbReference type="EMBL" id="OU896715">
    <property type="protein sequence ID" value="CAG9825632.1"/>
    <property type="molecule type" value="Genomic_DNA"/>
</dbReference>
<reference evidence="1" key="1">
    <citation type="submission" date="2022-01" db="EMBL/GenBank/DDBJ databases">
        <authorList>
            <person name="King R."/>
        </authorList>
    </citation>
    <scope>NUCLEOTIDE SEQUENCE</scope>
</reference>
<organism evidence="1 2">
    <name type="scientific">Phaedon cochleariae</name>
    <name type="common">Mustard beetle</name>
    <dbReference type="NCBI Taxonomy" id="80249"/>
    <lineage>
        <taxon>Eukaryota</taxon>
        <taxon>Metazoa</taxon>
        <taxon>Ecdysozoa</taxon>
        <taxon>Arthropoda</taxon>
        <taxon>Hexapoda</taxon>
        <taxon>Insecta</taxon>
        <taxon>Pterygota</taxon>
        <taxon>Neoptera</taxon>
        <taxon>Endopterygota</taxon>
        <taxon>Coleoptera</taxon>
        <taxon>Polyphaga</taxon>
        <taxon>Cucujiformia</taxon>
        <taxon>Chrysomeloidea</taxon>
        <taxon>Chrysomelidae</taxon>
        <taxon>Chrysomelinae</taxon>
        <taxon>Chrysomelini</taxon>
        <taxon>Phaedon</taxon>
    </lineage>
</organism>
<dbReference type="InterPro" id="IPR036179">
    <property type="entry name" value="Ig-like_dom_sf"/>
</dbReference>
<reference evidence="1" key="2">
    <citation type="submission" date="2022-10" db="EMBL/GenBank/DDBJ databases">
        <authorList>
            <consortium name="ENA_rothamsted_submissions"/>
            <consortium name="culmorum"/>
            <person name="King R."/>
        </authorList>
    </citation>
    <scope>NUCLEOTIDE SEQUENCE</scope>
</reference>
<dbReference type="InterPro" id="IPR013783">
    <property type="entry name" value="Ig-like_fold"/>
</dbReference>